<protein>
    <submittedName>
        <fullName evidence="1">Uncharacterized protein</fullName>
    </submittedName>
</protein>
<dbReference type="EMBL" id="JAFBMS010000003">
    <property type="protein sequence ID" value="KAG9353767.1"/>
    <property type="molecule type" value="Genomic_DNA"/>
</dbReference>
<name>A0A8T2PQW1_9TELE</name>
<keyword evidence="2" id="KW-1185">Reference proteome</keyword>
<gene>
    <name evidence="1" type="ORF">JZ751_011890</name>
</gene>
<accession>A0A8T2PQW1</accession>
<sequence length="53" mass="5640">MVFLLKAFRSAEAEVKCQVLVDRGSGEVSVDQLSGFSVPRACSTACPTDCECV</sequence>
<proteinExistence type="predicted"/>
<reference evidence="1" key="1">
    <citation type="thesis" date="2021" institute="BYU ScholarsArchive" country="Provo, UT, USA">
        <title>Applications of and Algorithms for Genome Assembly and Genomic Analyses with an Emphasis on Marine Teleosts.</title>
        <authorList>
            <person name="Pickett B.D."/>
        </authorList>
    </citation>
    <scope>NUCLEOTIDE SEQUENCE</scope>
    <source>
        <strain evidence="1">HI-2016</strain>
    </source>
</reference>
<dbReference type="Proteomes" id="UP000824540">
    <property type="component" value="Unassembled WGS sequence"/>
</dbReference>
<evidence type="ECO:0000313" key="1">
    <source>
        <dbReference type="EMBL" id="KAG9353767.1"/>
    </source>
</evidence>
<comment type="caution">
    <text evidence="1">The sequence shown here is derived from an EMBL/GenBank/DDBJ whole genome shotgun (WGS) entry which is preliminary data.</text>
</comment>
<feature type="non-terminal residue" evidence="1">
    <location>
        <position position="1"/>
    </location>
</feature>
<organism evidence="1 2">
    <name type="scientific">Albula glossodonta</name>
    <name type="common">roundjaw bonefish</name>
    <dbReference type="NCBI Taxonomy" id="121402"/>
    <lineage>
        <taxon>Eukaryota</taxon>
        <taxon>Metazoa</taxon>
        <taxon>Chordata</taxon>
        <taxon>Craniata</taxon>
        <taxon>Vertebrata</taxon>
        <taxon>Euteleostomi</taxon>
        <taxon>Actinopterygii</taxon>
        <taxon>Neopterygii</taxon>
        <taxon>Teleostei</taxon>
        <taxon>Albuliformes</taxon>
        <taxon>Albulidae</taxon>
        <taxon>Albula</taxon>
    </lineage>
</organism>
<evidence type="ECO:0000313" key="2">
    <source>
        <dbReference type="Proteomes" id="UP000824540"/>
    </source>
</evidence>
<dbReference type="AlphaFoldDB" id="A0A8T2PQW1"/>